<keyword evidence="1" id="KW-0472">Membrane</keyword>
<dbReference type="Pfam" id="PF10861">
    <property type="entry name" value="DUF2784"/>
    <property type="match status" value="1"/>
</dbReference>
<feature type="transmembrane region" description="Helical" evidence="1">
    <location>
        <begin position="6"/>
        <end position="29"/>
    </location>
</feature>
<accession>A0A345Y5C4</accession>
<keyword evidence="1" id="KW-0812">Transmembrane</keyword>
<gene>
    <name evidence="2" type="ORF">DWG20_06600</name>
</gene>
<dbReference type="InterPro" id="IPR021218">
    <property type="entry name" value="DUF2784"/>
</dbReference>
<dbReference type="Proteomes" id="UP000254537">
    <property type="component" value="Chromosome"/>
</dbReference>
<name>A0A345Y5C4_9NEIS</name>
<evidence type="ECO:0000256" key="1">
    <source>
        <dbReference type="SAM" id="Phobius"/>
    </source>
</evidence>
<protein>
    <submittedName>
        <fullName evidence="2">DUF2784 domain-containing protein</fullName>
    </submittedName>
</protein>
<evidence type="ECO:0000313" key="2">
    <source>
        <dbReference type="EMBL" id="AXK39126.1"/>
    </source>
</evidence>
<dbReference type="AlphaFoldDB" id="A0A345Y5C4"/>
<organism evidence="2 3">
    <name type="scientific">Crenobacter cavernae</name>
    <dbReference type="NCBI Taxonomy" id="2290923"/>
    <lineage>
        <taxon>Bacteria</taxon>
        <taxon>Pseudomonadati</taxon>
        <taxon>Pseudomonadota</taxon>
        <taxon>Betaproteobacteria</taxon>
        <taxon>Neisseriales</taxon>
        <taxon>Neisseriaceae</taxon>
        <taxon>Crenobacter</taxon>
    </lineage>
</organism>
<reference evidence="2 3" key="1">
    <citation type="submission" date="2018-07" db="EMBL/GenBank/DDBJ databases">
        <title>Crenobacter cavernae sp. nov., isolated from a karst cave.</title>
        <authorList>
            <person name="Zhu H."/>
        </authorList>
    </citation>
    <scope>NUCLEOTIDE SEQUENCE [LARGE SCALE GENOMIC DNA]</scope>
    <source>
        <strain evidence="2 3">K1W11S-77</strain>
    </source>
</reference>
<dbReference type="RefSeq" id="WP_115433061.1">
    <property type="nucleotide sequence ID" value="NZ_CP031337.1"/>
</dbReference>
<keyword evidence="1" id="KW-1133">Transmembrane helix</keyword>
<evidence type="ECO:0000313" key="3">
    <source>
        <dbReference type="Proteomes" id="UP000254537"/>
    </source>
</evidence>
<proteinExistence type="predicted"/>
<dbReference type="OrthoDB" id="370375at2"/>
<dbReference type="EMBL" id="CP031337">
    <property type="protein sequence ID" value="AXK39126.1"/>
    <property type="molecule type" value="Genomic_DNA"/>
</dbReference>
<feature type="transmembrane region" description="Helical" evidence="1">
    <location>
        <begin position="95"/>
        <end position="116"/>
    </location>
</feature>
<dbReference type="KEGG" id="ccah:DWG20_06600"/>
<sequence length="125" mass="13838">MPYRLAADAVVFVHLAFIVFVMLGGLLALRWPRVAWLHLPAFAWGVTVETMHWACPLTPLENALRRAAGEAGYDGGFVEHYLLPLIYPDALTAGLQTWLALFVIAVNAAVYGFVAWRRTKNKEGG</sequence>